<evidence type="ECO:0000313" key="2">
    <source>
        <dbReference type="Proteomes" id="UP000856143"/>
    </source>
</evidence>
<dbReference type="EMBL" id="DACSEO010000253">
    <property type="protein sequence ID" value="HAT1685513.1"/>
    <property type="molecule type" value="Genomic_DNA"/>
</dbReference>
<reference evidence="1" key="1">
    <citation type="journal article" date="2018" name="Genome Biol.">
        <title>SKESA: strategic k-mer extension for scrupulous assemblies.</title>
        <authorList>
            <person name="Souvorov A."/>
            <person name="Agarwala R."/>
            <person name="Lipman D.J."/>
        </authorList>
    </citation>
    <scope>NUCLEOTIDE SEQUENCE</scope>
    <source>
        <strain evidence="1">R404</strain>
    </source>
</reference>
<reference evidence="1" key="2">
    <citation type="submission" date="2020-11" db="EMBL/GenBank/DDBJ databases">
        <authorList>
            <consortium name="NCBI Pathogen Detection Project"/>
        </authorList>
    </citation>
    <scope>NUCLEOTIDE SEQUENCE</scope>
    <source>
        <strain evidence="1">R404</strain>
    </source>
</reference>
<proteinExistence type="predicted"/>
<accession>A0AAN5LES1</accession>
<name>A0AAN5LES1_KLEOX</name>
<protein>
    <recommendedName>
        <fullName evidence="3">LysM domain-containing protein</fullName>
    </recommendedName>
</protein>
<sequence>MSDKNNSEQNSDKTVDWDEVKGNIKDYTGDYVKITLNVGGSIKGDKLYATGKVIDDSIKTAMGADKYLLMYSKYMVYSSGFVIKDGITTYELYVAYKSHDANTFLKSALSTIVTAAATALAAETGPIFAPAIGGIAGIVTSNLWDNFISTSKTGQLAINLTDHYLFEKDNGVDISVFNHWLPLTSDKWSLFTSDTSLINLVGKAYDITQIYNYFYSHYASVDHNYLSDTINNVLTDFYGKTTDYTIESGDTLSEIAKKLNT</sequence>
<feature type="non-terminal residue" evidence="1">
    <location>
        <position position="261"/>
    </location>
</feature>
<dbReference type="Proteomes" id="UP000856143">
    <property type="component" value="Unassembled WGS sequence"/>
</dbReference>
<organism evidence="1 2">
    <name type="scientific">Klebsiella oxytoca</name>
    <dbReference type="NCBI Taxonomy" id="571"/>
    <lineage>
        <taxon>Bacteria</taxon>
        <taxon>Pseudomonadati</taxon>
        <taxon>Pseudomonadota</taxon>
        <taxon>Gammaproteobacteria</taxon>
        <taxon>Enterobacterales</taxon>
        <taxon>Enterobacteriaceae</taxon>
        <taxon>Klebsiella/Raoultella group</taxon>
        <taxon>Klebsiella</taxon>
    </lineage>
</organism>
<comment type="caution">
    <text evidence="1">The sequence shown here is derived from an EMBL/GenBank/DDBJ whole genome shotgun (WGS) entry which is preliminary data.</text>
</comment>
<gene>
    <name evidence="1" type="ORF">I8Y21_006385</name>
</gene>
<evidence type="ECO:0000313" key="1">
    <source>
        <dbReference type="EMBL" id="HAT1685513.1"/>
    </source>
</evidence>
<dbReference type="AlphaFoldDB" id="A0AAN5LES1"/>
<evidence type="ECO:0008006" key="3">
    <source>
        <dbReference type="Google" id="ProtNLM"/>
    </source>
</evidence>